<protein>
    <submittedName>
        <fullName evidence="1">Uncharacterized protein</fullName>
    </submittedName>
</protein>
<name>A0AAD6ZY56_9AGAR</name>
<gene>
    <name evidence="1" type="ORF">DFH08DRAFT_215117</name>
</gene>
<evidence type="ECO:0000313" key="1">
    <source>
        <dbReference type="EMBL" id="KAJ7343827.1"/>
    </source>
</evidence>
<organism evidence="1 2">
    <name type="scientific">Mycena albidolilacea</name>
    <dbReference type="NCBI Taxonomy" id="1033008"/>
    <lineage>
        <taxon>Eukaryota</taxon>
        <taxon>Fungi</taxon>
        <taxon>Dikarya</taxon>
        <taxon>Basidiomycota</taxon>
        <taxon>Agaricomycotina</taxon>
        <taxon>Agaricomycetes</taxon>
        <taxon>Agaricomycetidae</taxon>
        <taxon>Agaricales</taxon>
        <taxon>Marasmiineae</taxon>
        <taxon>Mycenaceae</taxon>
        <taxon>Mycena</taxon>
    </lineage>
</organism>
<dbReference type="Proteomes" id="UP001218218">
    <property type="component" value="Unassembled WGS sequence"/>
</dbReference>
<keyword evidence="2" id="KW-1185">Reference proteome</keyword>
<reference evidence="1" key="1">
    <citation type="submission" date="2023-03" db="EMBL/GenBank/DDBJ databases">
        <title>Massive genome expansion in bonnet fungi (Mycena s.s.) driven by repeated elements and novel gene families across ecological guilds.</title>
        <authorList>
            <consortium name="Lawrence Berkeley National Laboratory"/>
            <person name="Harder C.B."/>
            <person name="Miyauchi S."/>
            <person name="Viragh M."/>
            <person name="Kuo A."/>
            <person name="Thoen E."/>
            <person name="Andreopoulos B."/>
            <person name="Lu D."/>
            <person name="Skrede I."/>
            <person name="Drula E."/>
            <person name="Henrissat B."/>
            <person name="Morin E."/>
            <person name="Kohler A."/>
            <person name="Barry K."/>
            <person name="LaButti K."/>
            <person name="Morin E."/>
            <person name="Salamov A."/>
            <person name="Lipzen A."/>
            <person name="Mereny Z."/>
            <person name="Hegedus B."/>
            <person name="Baldrian P."/>
            <person name="Stursova M."/>
            <person name="Weitz H."/>
            <person name="Taylor A."/>
            <person name="Grigoriev I.V."/>
            <person name="Nagy L.G."/>
            <person name="Martin F."/>
            <person name="Kauserud H."/>
        </authorList>
    </citation>
    <scope>NUCLEOTIDE SEQUENCE</scope>
    <source>
        <strain evidence="1">CBHHK002</strain>
    </source>
</reference>
<dbReference type="EMBL" id="JARIHO010000022">
    <property type="protein sequence ID" value="KAJ7343827.1"/>
    <property type="molecule type" value="Genomic_DNA"/>
</dbReference>
<proteinExistence type="predicted"/>
<accession>A0AAD6ZY56</accession>
<dbReference type="AlphaFoldDB" id="A0AAD6ZY56"/>
<comment type="caution">
    <text evidence="1">The sequence shown here is derived from an EMBL/GenBank/DDBJ whole genome shotgun (WGS) entry which is preliminary data.</text>
</comment>
<evidence type="ECO:0000313" key="2">
    <source>
        <dbReference type="Proteomes" id="UP001218218"/>
    </source>
</evidence>
<sequence length="136" mass="15744">MRWPSCDAKSPPPLTSSPVCTYVVLPVSVDHCPQRASYNHVLSRLSSQSRISWARCRIQPSIFRWWWFETNLVVVVEWVVFEPPRWKVTRFGCLAIYTSFLLSPLYALGVGHSLHYDTARGHPARSYLRMKRIAPI</sequence>